<gene>
    <name evidence="6" type="ORF">ACFFJ8_03935</name>
</gene>
<evidence type="ECO:0000256" key="4">
    <source>
        <dbReference type="SAM" id="MobiDB-lite"/>
    </source>
</evidence>
<feature type="domain" description="HTH marR-type" evidence="5">
    <location>
        <begin position="4"/>
        <end position="142"/>
    </location>
</feature>
<sequence>MPNDHTASHALMHAFRQLRHIQWGGRQQIDGCTRSETMMLLCVRRCMGSSPSGLKASDLSGFLRVTMPTVSQMVNVLAARGLLERSPDPKDRRIVRIKLTAEGERLTLETEAAMHRGIQELTEHLGIQRTQQLIETLEDIYKYYNDGSPNTTPPCEANPTLNPPK</sequence>
<keyword evidence="1" id="KW-0805">Transcription regulation</keyword>
<evidence type="ECO:0000313" key="6">
    <source>
        <dbReference type="EMBL" id="MFC0390524.1"/>
    </source>
</evidence>
<dbReference type="Pfam" id="PF01047">
    <property type="entry name" value="MarR"/>
    <property type="match status" value="1"/>
</dbReference>
<evidence type="ECO:0000256" key="3">
    <source>
        <dbReference type="ARBA" id="ARBA00023163"/>
    </source>
</evidence>
<dbReference type="InterPro" id="IPR039422">
    <property type="entry name" value="MarR/SlyA-like"/>
</dbReference>
<dbReference type="EMBL" id="JBHLVF010000008">
    <property type="protein sequence ID" value="MFC0390524.1"/>
    <property type="molecule type" value="Genomic_DNA"/>
</dbReference>
<dbReference type="Gene3D" id="1.10.10.10">
    <property type="entry name" value="Winged helix-like DNA-binding domain superfamily/Winged helix DNA-binding domain"/>
    <property type="match status" value="1"/>
</dbReference>
<name>A0ABV6J4W8_9BACL</name>
<evidence type="ECO:0000256" key="1">
    <source>
        <dbReference type="ARBA" id="ARBA00023015"/>
    </source>
</evidence>
<organism evidence="6 7">
    <name type="scientific">Paenibacillus mendelii</name>
    <dbReference type="NCBI Taxonomy" id="206163"/>
    <lineage>
        <taxon>Bacteria</taxon>
        <taxon>Bacillati</taxon>
        <taxon>Bacillota</taxon>
        <taxon>Bacilli</taxon>
        <taxon>Bacillales</taxon>
        <taxon>Paenibacillaceae</taxon>
        <taxon>Paenibacillus</taxon>
    </lineage>
</organism>
<comment type="caution">
    <text evidence="6">The sequence shown here is derived from an EMBL/GenBank/DDBJ whole genome shotgun (WGS) entry which is preliminary data.</text>
</comment>
<dbReference type="InterPro" id="IPR023187">
    <property type="entry name" value="Tscrpt_reg_MarR-type_CS"/>
</dbReference>
<keyword evidence="2" id="KW-0238">DNA-binding</keyword>
<dbReference type="PANTHER" id="PTHR33164:SF101">
    <property type="entry name" value="TRANSCRIPTIONAL REPRESSOR MPRA"/>
    <property type="match status" value="1"/>
</dbReference>
<dbReference type="InterPro" id="IPR036388">
    <property type="entry name" value="WH-like_DNA-bd_sf"/>
</dbReference>
<dbReference type="PROSITE" id="PS50995">
    <property type="entry name" value="HTH_MARR_2"/>
    <property type="match status" value="1"/>
</dbReference>
<protein>
    <submittedName>
        <fullName evidence="6">MarR family winged helix-turn-helix transcriptional regulator</fullName>
    </submittedName>
</protein>
<evidence type="ECO:0000313" key="7">
    <source>
        <dbReference type="Proteomes" id="UP001589818"/>
    </source>
</evidence>
<dbReference type="InterPro" id="IPR022689">
    <property type="entry name" value="Iron_dep_repressor"/>
</dbReference>
<dbReference type="SUPFAM" id="SSF46785">
    <property type="entry name" value="Winged helix' DNA-binding domain"/>
    <property type="match status" value="1"/>
</dbReference>
<feature type="region of interest" description="Disordered" evidence="4">
    <location>
        <begin position="145"/>
        <end position="165"/>
    </location>
</feature>
<dbReference type="InterPro" id="IPR036390">
    <property type="entry name" value="WH_DNA-bd_sf"/>
</dbReference>
<dbReference type="PRINTS" id="PR00598">
    <property type="entry name" value="HTHMARR"/>
</dbReference>
<evidence type="ECO:0000256" key="2">
    <source>
        <dbReference type="ARBA" id="ARBA00023125"/>
    </source>
</evidence>
<proteinExistence type="predicted"/>
<dbReference type="SMART" id="SM00529">
    <property type="entry name" value="HTH_DTXR"/>
    <property type="match status" value="1"/>
</dbReference>
<keyword evidence="7" id="KW-1185">Reference proteome</keyword>
<dbReference type="InterPro" id="IPR000835">
    <property type="entry name" value="HTH_MarR-typ"/>
</dbReference>
<evidence type="ECO:0000259" key="5">
    <source>
        <dbReference type="PROSITE" id="PS50995"/>
    </source>
</evidence>
<keyword evidence="3" id="KW-0804">Transcription</keyword>
<dbReference type="RefSeq" id="WP_204820142.1">
    <property type="nucleotide sequence ID" value="NZ_JANHOF010000010.1"/>
</dbReference>
<dbReference type="PROSITE" id="PS01117">
    <property type="entry name" value="HTH_MARR_1"/>
    <property type="match status" value="1"/>
</dbReference>
<reference evidence="6 7" key="1">
    <citation type="submission" date="2024-09" db="EMBL/GenBank/DDBJ databases">
        <authorList>
            <person name="Sun Q."/>
            <person name="Mori K."/>
        </authorList>
    </citation>
    <scope>NUCLEOTIDE SEQUENCE [LARGE SCALE GENOMIC DNA]</scope>
    <source>
        <strain evidence="6 7">CCM 4839</strain>
    </source>
</reference>
<dbReference type="SMART" id="SM00347">
    <property type="entry name" value="HTH_MARR"/>
    <property type="match status" value="1"/>
</dbReference>
<accession>A0ABV6J4W8</accession>
<dbReference type="Proteomes" id="UP001589818">
    <property type="component" value="Unassembled WGS sequence"/>
</dbReference>
<dbReference type="PANTHER" id="PTHR33164">
    <property type="entry name" value="TRANSCRIPTIONAL REGULATOR, MARR FAMILY"/>
    <property type="match status" value="1"/>
</dbReference>